<dbReference type="Gene3D" id="2.30.30.940">
    <property type="match status" value="1"/>
</dbReference>
<feature type="region of interest" description="Disordered" evidence="1">
    <location>
        <begin position="1162"/>
        <end position="1207"/>
    </location>
</feature>
<dbReference type="NCBIfam" id="NF041492">
    <property type="entry name" value="MobF"/>
    <property type="match status" value="1"/>
</dbReference>
<sequence length="1542" mass="165606">MAWVTPIGSAPEQIDYRLGQQHGCTVGEIDDAQLDYRTEQERPLVWVGEGLADLGIQAGTELTEDQFDLARKLVNGYHPHTGEQLVEHKLGVPREAKVQLAPLVRAIEGVAREANIEIAEVLRHSEGRWAGRTSTSMLAMFRRAQRAVAREGELATLRADHAGRLADAAGLPVEDVWGLDVYTDAAANLTKTITVTAADGTTTEEVVDNRVVVGNLAYDFSIGLHKSVVLLREFADERTGADLDRIFTDEAMKNFAWLEKQTAYGMRGHHGDGHTAETIDGNGYAGWAMIHRSARPTEGQIVGDPHWHVHFTIANMTKGSDGRWSTVAAGGRDLMRHAAAADRLMQASARKVLTERYGITWRRSERTRNWEVAAIPDAAIREFSQRGANIEAMLRDLGFTENTASAAVKRMVSQETRLPKTDATTLSDSTLREHYQARARAAGLDPDAMSRAALNGPAPGTSPDPNVNRQPTLVELATLLQSVEHGLTSHSRRFSRVDALCAVADALPAGGSYEEVEALTDRVLEDAGFVPLVKAEAAEVGAQPSLGEKQQLGADHMANAHLYTTQDIVDAEKVIVVAAQASHDDQTSIRVPGATAAMAASTIEATNGFALSAEQRRELFNIVTSGRAIDALIGGPGAGKTTLMDAVRAAYQAEGFVIAGAATQGTAAQNLQAESGIPSRTVAQWLYRIKEGPGLNGVDVLVLDEAGMTNDRDRAVLYQAADAAGAKIVESGDPKQLRGVGCGSMFAVVHELVDGGELIENRRQADADERAAIAAWREGNYSEALTSWADRDRLVVGETGQETTASMLATWMDQRQGAADPFTEMRGLLMVASTNEQVDRLNAGAQAVRQAQGELGAGRTYDIVGGRAIHLRENDFIMIRVNERQPGQPDALNGYRGIIDRIHADGRVDVRWDRNSSEGRLIEGAQFSPEFIAKGGITHGYAITIHKSQGMTIGSDGATWHGEDGERRGGAVLFYAAGADNPGSFVAASRHKLKMWMFLARKDVEGHQDEYLLGIPKTAFERTRRVITKLIDRAKATETNVNDRPVLVDLGLLEESGSAETPAPVHGVEPGVAAQRVQRAERKAADTQRRTTATELLREEWGEHPAVKKVSEGAAFGAVARWLDRITSDGGDPRAALREIDPDDVIRPTVLDPSRVTAAALKKTATTATTEPSDPADPANGGTGAPKNKHQRRTDREERDRVEHEQRDQVADLLREQWGDHPAVQLVIEGAAFGAVAQNLATAAADGHDPRAVLASIDPGELAGKDSPSAFTAWKIRTMTDPGPETGQAGAAPAEPSPPAPESPARLDILVPAYSRAAEQLVQTPVPVAPVTAPPTSATASPAPAAQPAARRDAMWPSWLPAAPDPRPLTGRDRAVATAAAADAQRIRARVVELGRDAARERPDWVQQLGPAPAGAAARARYLAAITTIAAYREQHGVTGPEPLGPTPTGTSAPAYAAAHRAHDRLTQAQSTPAKDKAGSPATEPGGRGRRPDRDDAKPARSRADDARQRAQRILEQQRRIQPQADQDPRRQGPAQGPRPGY</sequence>
<name>A0A1H8YP21_9PSEU</name>
<dbReference type="SUPFAM" id="SSF55464">
    <property type="entry name" value="Origin of replication-binding domain, RBD-like"/>
    <property type="match status" value="1"/>
</dbReference>
<feature type="region of interest" description="Disordered" evidence="1">
    <location>
        <begin position="1437"/>
        <end position="1542"/>
    </location>
</feature>
<dbReference type="Gene3D" id="3.40.50.300">
    <property type="entry name" value="P-loop containing nucleotide triphosphate hydrolases"/>
    <property type="match status" value="2"/>
</dbReference>
<keyword evidence="4" id="KW-1185">Reference proteome</keyword>
<dbReference type="Pfam" id="PF08751">
    <property type="entry name" value="TrwC"/>
    <property type="match status" value="1"/>
</dbReference>
<feature type="region of interest" description="Disordered" evidence="1">
    <location>
        <begin position="446"/>
        <end position="466"/>
    </location>
</feature>
<feature type="region of interest" description="Disordered" evidence="1">
    <location>
        <begin position="1278"/>
        <end position="1305"/>
    </location>
</feature>
<feature type="domain" description="TrwC relaxase" evidence="2">
    <location>
        <begin position="34"/>
        <end position="441"/>
    </location>
</feature>
<feature type="compositionally biased region" description="Basic and acidic residues" evidence="1">
    <location>
        <begin position="1490"/>
        <end position="1509"/>
    </location>
</feature>
<feature type="compositionally biased region" description="Low complexity" evidence="1">
    <location>
        <begin position="1437"/>
        <end position="1459"/>
    </location>
</feature>
<protein>
    <submittedName>
        <fullName evidence="3">Conjugative relaxase domain-containing protein, TrwC/TraI family</fullName>
    </submittedName>
</protein>
<evidence type="ECO:0000259" key="2">
    <source>
        <dbReference type="Pfam" id="PF08751"/>
    </source>
</evidence>
<dbReference type="Pfam" id="PF13604">
    <property type="entry name" value="AAA_30"/>
    <property type="match status" value="1"/>
</dbReference>
<dbReference type="Proteomes" id="UP000198582">
    <property type="component" value="Unassembled WGS sequence"/>
</dbReference>
<dbReference type="InterPro" id="IPR014862">
    <property type="entry name" value="TrwC"/>
</dbReference>
<evidence type="ECO:0000256" key="1">
    <source>
        <dbReference type="SAM" id="MobiDB-lite"/>
    </source>
</evidence>
<feature type="compositionally biased region" description="Basic and acidic residues" evidence="1">
    <location>
        <begin position="1194"/>
        <end position="1207"/>
    </location>
</feature>
<dbReference type="InterPro" id="IPR027417">
    <property type="entry name" value="P-loop_NTPase"/>
</dbReference>
<dbReference type="SUPFAM" id="SSF52540">
    <property type="entry name" value="P-loop containing nucleoside triphosphate hydrolases"/>
    <property type="match status" value="2"/>
</dbReference>
<feature type="compositionally biased region" description="Low complexity" evidence="1">
    <location>
        <begin position="1532"/>
        <end position="1542"/>
    </location>
</feature>
<accession>A0A1H8YP21</accession>
<reference evidence="3 4" key="1">
    <citation type="submission" date="2016-10" db="EMBL/GenBank/DDBJ databases">
        <authorList>
            <person name="de Groot N.N."/>
        </authorList>
    </citation>
    <scope>NUCLEOTIDE SEQUENCE [LARGE SCALE GENOMIC DNA]</scope>
    <source>
        <strain evidence="3 4">DSM 44993</strain>
    </source>
</reference>
<dbReference type="STRING" id="394193.SAMN04489732_1349"/>
<evidence type="ECO:0000313" key="4">
    <source>
        <dbReference type="Proteomes" id="UP000198582"/>
    </source>
</evidence>
<evidence type="ECO:0000313" key="3">
    <source>
        <dbReference type="EMBL" id="SEP53954.1"/>
    </source>
</evidence>
<proteinExistence type="predicted"/>
<gene>
    <name evidence="3" type="ORF">SAMN04489732_1349</name>
</gene>
<organism evidence="3 4">
    <name type="scientific">Amycolatopsis saalfeldensis</name>
    <dbReference type="NCBI Taxonomy" id="394193"/>
    <lineage>
        <taxon>Bacteria</taxon>
        <taxon>Bacillati</taxon>
        <taxon>Actinomycetota</taxon>
        <taxon>Actinomycetes</taxon>
        <taxon>Pseudonocardiales</taxon>
        <taxon>Pseudonocardiaceae</taxon>
        <taxon>Amycolatopsis</taxon>
    </lineage>
</organism>
<dbReference type="EMBL" id="FOEF01000034">
    <property type="protein sequence ID" value="SEP53954.1"/>
    <property type="molecule type" value="Genomic_DNA"/>
</dbReference>